<evidence type="ECO:0000313" key="4">
    <source>
        <dbReference type="Proteomes" id="UP000004208"/>
    </source>
</evidence>
<dbReference type="AlphaFoldDB" id="D7WDY0"/>
<keyword evidence="2" id="KW-0732">Signal</keyword>
<dbReference type="eggNOG" id="COG5479">
    <property type="taxonomic scope" value="Bacteria"/>
</dbReference>
<dbReference type="HOGENOM" id="CLU_098619_0_0_11"/>
<reference evidence="3" key="1">
    <citation type="submission" date="2010-06" db="EMBL/GenBank/DDBJ databases">
        <authorList>
            <person name="Muzny D."/>
            <person name="Qin X."/>
            <person name="Buhay C."/>
            <person name="Dugan-Rocha S."/>
            <person name="Ding Y."/>
            <person name="Chen G."/>
            <person name="Hawes A."/>
            <person name="Holder M."/>
            <person name="Jhangiani S."/>
            <person name="Johnson A."/>
            <person name="Khan Z."/>
            <person name="Li Z."/>
            <person name="Liu W."/>
            <person name="Liu X."/>
            <person name="Perez L."/>
            <person name="Shen H."/>
            <person name="Wang Q."/>
            <person name="Watt J."/>
            <person name="Xi L."/>
            <person name="Xin Y."/>
            <person name="Zhou J."/>
            <person name="Deng J."/>
            <person name="Jiang H."/>
            <person name="Liu Y."/>
            <person name="Qu J."/>
            <person name="Song X.-Z."/>
            <person name="Zhang L."/>
            <person name="Villasana D."/>
            <person name="Johnson A."/>
            <person name="Liu J."/>
            <person name="Liyanage D."/>
            <person name="Lorensuhewa L."/>
            <person name="Robinson T."/>
            <person name="Song A."/>
            <person name="Song B.-B."/>
            <person name="Dinh H."/>
            <person name="Thornton R."/>
            <person name="Coyle M."/>
            <person name="Francisco L."/>
            <person name="Jackson L."/>
            <person name="Javaid M."/>
            <person name="Korchina V."/>
            <person name="Kovar C."/>
            <person name="Mata R."/>
            <person name="Mathew T."/>
            <person name="Ngo R."/>
            <person name="Nguyen L."/>
            <person name="Nguyen N."/>
            <person name="Okwuonu G."/>
            <person name="Ongeri F."/>
            <person name="Pham C."/>
            <person name="Simmons D."/>
            <person name="Wilczek-Boney K."/>
            <person name="Hale W."/>
            <person name="Jakkamsetti A."/>
            <person name="Pham P."/>
            <person name="Ruth R."/>
            <person name="San Lucas F."/>
            <person name="Warren J."/>
            <person name="Zhang J."/>
            <person name="Zhao Z."/>
            <person name="Zhou C."/>
            <person name="Zhu D."/>
            <person name="Lee S."/>
            <person name="Bess C."/>
            <person name="Blankenburg K."/>
            <person name="Forbes L."/>
            <person name="Fu Q."/>
            <person name="Gubbala S."/>
            <person name="Hirani K."/>
            <person name="Jayaseelan J.C."/>
            <person name="Lara F."/>
            <person name="Munidasa M."/>
            <person name="Palculict T."/>
            <person name="Patil S."/>
            <person name="Pu L.-L."/>
            <person name="Saada N."/>
            <person name="Tang L."/>
            <person name="Weissenberger G."/>
            <person name="Zhu Y."/>
            <person name="Hemphill L."/>
            <person name="Shang Y."/>
            <person name="Youmans B."/>
            <person name="Ayvaz T."/>
            <person name="Ross M."/>
            <person name="Santibanez J."/>
            <person name="Aqrawi P."/>
            <person name="Gross S."/>
            <person name="Joshi V."/>
            <person name="Fowler G."/>
            <person name="Nazareth L."/>
            <person name="Reid J."/>
            <person name="Worley K."/>
            <person name="Petrosino J."/>
            <person name="Highlander S."/>
            <person name="Gibbs R."/>
        </authorList>
    </citation>
    <scope>NUCLEOTIDE SEQUENCE [LARGE SCALE GENOMIC DNA]</scope>
    <source>
        <strain evidence="3">ATCC 33030</strain>
    </source>
</reference>
<dbReference type="OrthoDB" id="4369514at2"/>
<organism evidence="3 4">
    <name type="scientific">Corynebacterium genitalium ATCC 33030</name>
    <dbReference type="NCBI Taxonomy" id="585529"/>
    <lineage>
        <taxon>Bacteria</taxon>
        <taxon>Bacillati</taxon>
        <taxon>Actinomycetota</taxon>
        <taxon>Actinomycetes</taxon>
        <taxon>Mycobacteriales</taxon>
        <taxon>Corynebacteriaceae</taxon>
        <taxon>Corynebacterium</taxon>
    </lineage>
</organism>
<feature type="signal peptide" evidence="2">
    <location>
        <begin position="1"/>
        <end position="26"/>
    </location>
</feature>
<keyword evidence="4" id="KW-1185">Reference proteome</keyword>
<evidence type="ECO:0000256" key="2">
    <source>
        <dbReference type="SAM" id="SignalP"/>
    </source>
</evidence>
<proteinExistence type="predicted"/>
<dbReference type="PROSITE" id="PS51257">
    <property type="entry name" value="PROKAR_LIPOPROTEIN"/>
    <property type="match status" value="1"/>
</dbReference>
<dbReference type="Pfam" id="PF08310">
    <property type="entry name" value="LGFP"/>
    <property type="match status" value="1"/>
</dbReference>
<feature type="chain" id="PRO_5038418871" description="LGFP repeat protein" evidence="2">
    <location>
        <begin position="27"/>
        <end position="185"/>
    </location>
</feature>
<comment type="caution">
    <text evidence="3">The sequence shown here is derived from an EMBL/GenBank/DDBJ whole genome shotgun (WGS) entry which is preliminary data.</text>
</comment>
<evidence type="ECO:0000256" key="1">
    <source>
        <dbReference type="SAM" id="MobiDB-lite"/>
    </source>
</evidence>
<evidence type="ECO:0000313" key="3">
    <source>
        <dbReference type="EMBL" id="EFK54361.1"/>
    </source>
</evidence>
<dbReference type="EMBL" id="ACLJ02000003">
    <property type="protein sequence ID" value="EFK54361.1"/>
    <property type="molecule type" value="Genomic_DNA"/>
</dbReference>
<dbReference type="STRING" id="585529.HMPREF0291_12018"/>
<dbReference type="Proteomes" id="UP000004208">
    <property type="component" value="Unassembled WGS sequence"/>
</dbReference>
<evidence type="ECO:0008006" key="5">
    <source>
        <dbReference type="Google" id="ProtNLM"/>
    </source>
</evidence>
<gene>
    <name evidence="3" type="ORF">HMPREF0291_12018</name>
</gene>
<dbReference type="InterPro" id="IPR013207">
    <property type="entry name" value="LGFP"/>
</dbReference>
<protein>
    <recommendedName>
        <fullName evidence="5">LGFP repeat protein</fullName>
    </recommendedName>
</protein>
<feature type="compositionally biased region" description="Acidic residues" evidence="1">
    <location>
        <begin position="49"/>
        <end position="64"/>
    </location>
</feature>
<sequence>MNIKINRKLGASVAALALATSLAACSDDADNADGNVEEVEATETNVETVTEETDAEGEGEDGETVEITTQDGESVLVPAAAQEAAEEHSGGNWGDPFNVESREDGTTLIEYDAEKNIVYSEETGAVPVVGEISKTWKEEGGLDAEVGLPTAPEEKRSDDNGWIQEFQNGTIEWLEENGEFTAKIS</sequence>
<dbReference type="RefSeq" id="WP_005291091.1">
    <property type="nucleotide sequence ID" value="NZ_CM000961.1"/>
</dbReference>
<feature type="region of interest" description="Disordered" evidence="1">
    <location>
        <begin position="39"/>
        <end position="65"/>
    </location>
</feature>
<accession>D7WDY0</accession>
<name>D7WDY0_9CORY</name>